<feature type="domain" description="SET" evidence="1">
    <location>
        <begin position="1"/>
        <end position="165"/>
    </location>
</feature>
<dbReference type="SUPFAM" id="SSF82199">
    <property type="entry name" value="SET domain"/>
    <property type="match status" value="1"/>
</dbReference>
<reference evidence="2 3" key="1">
    <citation type="submission" date="2020-01" db="EMBL/GenBank/DDBJ databases">
        <authorList>
            <consortium name="DOE Joint Genome Institute"/>
            <person name="Haridas S."/>
            <person name="Albert R."/>
            <person name="Binder M."/>
            <person name="Bloem J."/>
            <person name="Labutti K."/>
            <person name="Salamov A."/>
            <person name="Andreopoulos B."/>
            <person name="Baker S.E."/>
            <person name="Barry K."/>
            <person name="Bills G."/>
            <person name="Bluhm B.H."/>
            <person name="Cannon C."/>
            <person name="Castanera R."/>
            <person name="Culley D.E."/>
            <person name="Daum C."/>
            <person name="Ezra D."/>
            <person name="Gonzalez J.B."/>
            <person name="Henrissat B."/>
            <person name="Kuo A."/>
            <person name="Liang C."/>
            <person name="Lipzen A."/>
            <person name="Lutzoni F."/>
            <person name="Magnuson J."/>
            <person name="Mondo S."/>
            <person name="Nolan M."/>
            <person name="Ohm R."/>
            <person name="Pangilinan J."/>
            <person name="Park H.-J.H."/>
            <person name="Ramirez L."/>
            <person name="Alfaro M."/>
            <person name="Sun H."/>
            <person name="Tritt A."/>
            <person name="Yoshinaga Y."/>
            <person name="Zwiers L.-H.L."/>
            <person name="Turgeon B.G."/>
            <person name="Goodwin S.B."/>
            <person name="Spatafora J.W."/>
            <person name="Crous P.W."/>
            <person name="Grigoriev I.V."/>
        </authorList>
    </citation>
    <scope>NUCLEOTIDE SEQUENCE [LARGE SCALE GENOMIC DNA]</scope>
    <source>
        <strain evidence="2 3">CBS 611.86</strain>
    </source>
</reference>
<dbReference type="Gene3D" id="2.170.270.10">
    <property type="entry name" value="SET domain"/>
    <property type="match status" value="1"/>
</dbReference>
<keyword evidence="3" id="KW-1185">Reference proteome</keyword>
<dbReference type="EMBL" id="JAADJZ010000022">
    <property type="protein sequence ID" value="KAF2867587.1"/>
    <property type="molecule type" value="Genomic_DNA"/>
</dbReference>
<dbReference type="OrthoDB" id="265717at2759"/>
<dbReference type="Gene3D" id="1.25.40.10">
    <property type="entry name" value="Tetratricopeptide repeat domain"/>
    <property type="match status" value="1"/>
</dbReference>
<dbReference type="SMART" id="SM00317">
    <property type="entry name" value="SET"/>
    <property type="match status" value="1"/>
</dbReference>
<proteinExistence type="predicted"/>
<dbReference type="Proteomes" id="UP000481861">
    <property type="component" value="Unassembled WGS sequence"/>
</dbReference>
<feature type="non-terminal residue" evidence="2">
    <location>
        <position position="1"/>
    </location>
</feature>
<dbReference type="CDD" id="cd20071">
    <property type="entry name" value="SET_SMYD"/>
    <property type="match status" value="1"/>
</dbReference>
<dbReference type="AlphaFoldDB" id="A0A7C8I9A4"/>
<sequence>YDIRAIPGKGYGCFAIKPIAAGTRIIAESPLLVVPVAEYYQEDIQAAFDKLSAADKELYFTLHSAHGQDPKHWPSQIHSTVTPREQKRILEQHNARVGKEPSLISIFQTNCMEMEDGAAIFPNASRLNHSCNPNACFVWNAAIYKETIHVMRKVEKGEEITVSYCDQMHEKTLRAWELKHYGFSCDCPACAGDETDSSSFACMSAERRYRMDELHREVRPYRGKHLEQGAKKERFVENLLNLAVLHMEDGDHSARLANIFLDIALVSEVNGDLKTAFSAATKACAVKRNCQGTDFPEYKKYEAVYQRIATKKRGQQ</sequence>
<dbReference type="InterPro" id="IPR053185">
    <property type="entry name" value="SET_domain_protein"/>
</dbReference>
<gene>
    <name evidence="2" type="ORF">BDV95DRAFT_502384</name>
</gene>
<dbReference type="InterPro" id="IPR001214">
    <property type="entry name" value="SET_dom"/>
</dbReference>
<dbReference type="PANTHER" id="PTHR47332:SF2">
    <property type="entry name" value="SET-6"/>
    <property type="match status" value="1"/>
</dbReference>
<name>A0A7C8I9A4_9PLEO</name>
<protein>
    <recommendedName>
        <fullName evidence="1">SET domain-containing protein</fullName>
    </recommendedName>
</protein>
<dbReference type="InterPro" id="IPR046341">
    <property type="entry name" value="SET_dom_sf"/>
</dbReference>
<comment type="caution">
    <text evidence="2">The sequence shown here is derived from an EMBL/GenBank/DDBJ whole genome shotgun (WGS) entry which is preliminary data.</text>
</comment>
<dbReference type="InterPro" id="IPR011990">
    <property type="entry name" value="TPR-like_helical_dom_sf"/>
</dbReference>
<dbReference type="Pfam" id="PF00856">
    <property type="entry name" value="SET"/>
    <property type="match status" value="1"/>
</dbReference>
<organism evidence="2 3">
    <name type="scientific">Massariosphaeria phaeospora</name>
    <dbReference type="NCBI Taxonomy" id="100035"/>
    <lineage>
        <taxon>Eukaryota</taxon>
        <taxon>Fungi</taxon>
        <taxon>Dikarya</taxon>
        <taxon>Ascomycota</taxon>
        <taxon>Pezizomycotina</taxon>
        <taxon>Dothideomycetes</taxon>
        <taxon>Pleosporomycetidae</taxon>
        <taxon>Pleosporales</taxon>
        <taxon>Pleosporales incertae sedis</taxon>
        <taxon>Massariosphaeria</taxon>
    </lineage>
</organism>
<evidence type="ECO:0000313" key="2">
    <source>
        <dbReference type="EMBL" id="KAF2867587.1"/>
    </source>
</evidence>
<evidence type="ECO:0000313" key="3">
    <source>
        <dbReference type="Proteomes" id="UP000481861"/>
    </source>
</evidence>
<dbReference type="PANTHER" id="PTHR47332">
    <property type="entry name" value="SET DOMAIN-CONTAINING PROTEIN 5"/>
    <property type="match status" value="1"/>
</dbReference>
<evidence type="ECO:0000259" key="1">
    <source>
        <dbReference type="PROSITE" id="PS50280"/>
    </source>
</evidence>
<dbReference type="PROSITE" id="PS50280">
    <property type="entry name" value="SET"/>
    <property type="match status" value="1"/>
</dbReference>
<accession>A0A7C8I9A4</accession>